<evidence type="ECO:0000256" key="4">
    <source>
        <dbReference type="ARBA" id="ARBA00004909"/>
    </source>
</evidence>
<evidence type="ECO:0000256" key="21">
    <source>
        <dbReference type="ARBA" id="ARBA00057049"/>
    </source>
</evidence>
<dbReference type="FunFam" id="3.20.20.70:FF:000017">
    <property type="entry name" value="Glutamate synthase [NADH], amyloplastic"/>
    <property type="match status" value="1"/>
</dbReference>
<dbReference type="InterPro" id="IPR017932">
    <property type="entry name" value="GATase_2_dom"/>
</dbReference>
<organism evidence="27 28">
    <name type="scientific">Rhizophlyctis rosea</name>
    <dbReference type="NCBI Taxonomy" id="64517"/>
    <lineage>
        <taxon>Eukaryota</taxon>
        <taxon>Fungi</taxon>
        <taxon>Fungi incertae sedis</taxon>
        <taxon>Chytridiomycota</taxon>
        <taxon>Chytridiomycota incertae sedis</taxon>
        <taxon>Chytridiomycetes</taxon>
        <taxon>Rhizophlyctidales</taxon>
        <taxon>Rhizophlyctidaceae</taxon>
        <taxon>Rhizophlyctis</taxon>
    </lineage>
</organism>
<evidence type="ECO:0000256" key="18">
    <source>
        <dbReference type="ARBA" id="ARBA00023291"/>
    </source>
</evidence>
<evidence type="ECO:0000259" key="26">
    <source>
        <dbReference type="PROSITE" id="PS51278"/>
    </source>
</evidence>
<evidence type="ECO:0000256" key="19">
    <source>
        <dbReference type="ARBA" id="ARBA00024383"/>
    </source>
</evidence>
<dbReference type="InterPro" id="IPR009051">
    <property type="entry name" value="Helical_ferredxn"/>
</dbReference>
<evidence type="ECO:0000256" key="24">
    <source>
        <dbReference type="PIRSR" id="PIRSR000187-2"/>
    </source>
</evidence>
<comment type="caution">
    <text evidence="27">The sequence shown here is derived from an EMBL/GenBank/DDBJ whole genome shotgun (WGS) entry which is preliminary data.</text>
</comment>
<keyword evidence="28" id="KW-1185">Reference proteome</keyword>
<evidence type="ECO:0000256" key="17">
    <source>
        <dbReference type="ARBA" id="ARBA00023164"/>
    </source>
</evidence>
<dbReference type="InterPro" id="IPR028261">
    <property type="entry name" value="DPD_II"/>
</dbReference>
<proteinExistence type="inferred from homology"/>
<sequence length="2097" mass="231183">MEYETEFNTWADAIPQPQGLYNPENEKDACGVGFVCHIKGEPRHEIVADAKGLLCNMTHRGAVGADTRDGDGAGVMVSIPHEFFKKEVKTKFDIDLPDYGRYAVGNIYLKPDDAVLRESQQKFDLIARTLGLRVLCWRDVPRKNDILGPASKSKEPRIMQPFVTISSDSDFDAKEFERKLYLLRKQSTHAITLKKWWYICSLGSKTMTYKGLLSPVQVYEYFEDLTNPEFKSFFALVHSRFSTNTFPSWDRAQPMRWSSTSFQNMVLTLLPSPLPKTSGEINTLRGNKNWMRAREGVLKSETFKDLLPTLYPIVEDGGSDSAAFDNVLELLLINGAISLPEAVMMMIPEAWQTQANMEPEKRAFYEWAACLMEPWDGPALFTFSDGRYVGASLDRNGLRPCRFYITSDDIMICASEVGTIPIVPETVVQKGRLQPGKMLLVDTEEGIVVDDKALKMKICGEKPFGKWIEENLLTLEKLTKWAKEEGKIAEPQLDESPVNTDKRMYAFGFTIEQLNMIVTPMVNDGKEALGSMGYDTPLACLSRQPKLVYEYFRQLFAQVTNPPIDPIREEIVMSLSAYLGPQGNILEVAANQAHRLKVESPILSLEDIQAIRAIQGFNNTWSVANIDITFDKEEGTNGYVTAIDRVCSEVSQAILEGSKIAVLSDRATSETRVALSTLIALGAVHHHLVRNKQRSKIALIVETAEAREVHHFCVLLGYGADGIVPYLAYEAMLKLKRDNALKGELTPEKISYNFIKASNDGIRKVMSKMGISTLQSYKGAQIFEALGLDQSVISKCFAGTASRIKGAGFDILAADAIAFHETAWPVRDTVTVEDLPETGDYHWRDGGEAHINDPVSIANLQDAVRSKNQNSYDAYSRQAYEQIKNCTLRGLLDFKFDNAKPVPIEEVEPWTDIVKRFCTGAMSYGSISWESHSTLAVAMNRLGGKSNTGEGGEDPKRSDKMENGDSMRSAIKQVASGRFGVTSFYLADADELQIKMAQGAKPGEGGELPGYKVTEGIGATRKSTPGVGLISPPPHHDIYSIEDLKQLIYDLKCSNPRSRVSVKLVSEVGVGVIASGVAKAKADHILISGHDGGTGASRWTGIKYAGLPWELGLAETHQTLVLNDLRGRIVLQTDGQIKTGRDVAVACLLGAEEWGFATTPLIAMGCTMMRKCHLNTCPVGIATQDPYLRKKFEGSPEHVVNFFYYVAEELRTIMSKLGFRSIDEMVGRTDFLTVNESLKNPKTRNLDLAPILTPAFTLRPGAATHNVSKQDHLLWKRLDNKLIEKAAPAFEFKERVQMEANVVNTDRTIGATLSYEVSKKFGEQGLPADTVRVNLKGSAGQSLGAFLAPGIHIELEGDSNDYVGKGLSGGTIVVYPPKASTFAAENNIIVGNVCLYGATSGKAFFSGIAAERFCVRNSGALAVVEGVGDHGCEYMTGGRVVILGSTGRNFAAGMSGGIAYVLDLAGDFKSKCNTEMVDLETVHEKEEVVWLKNVIEEHVALTGSAIGTKVLKAYMEVLPKIVKVYPRDYKAVLEKKMAEKHGALNDKAVEPAPEAVVEDAKRKEPLLLDMEDAAVDETMAKKRLENVDKVKGFMKYKRQTDGYRNPRKRVKDWKEINARLNPDELKVQGARCMDCGVPFCQSDTGCPIGNIIPKWNDLVFKGQWKEAFDRLMMTNNFPEFTGRVCPAPCEGACVLGINELPVAIKSIECAIIDRAWEEGWMAPKPPAYRTGKKIAIIGSGPAGLSAADQLNKAGHMVTVYDRNDRMGGLLMYGIPNMKLDKNVVQRRVDLMAAEGVTFVPNAHVGKDVDVATLRHDNDIVLIATGATWPRDLPVPNRNLDGIHFAMEFLQKNTKSLLDSELKDETYLSAKGKNVVVIGGGDTGTDCIATSLRHGATNIVNFELLPQPPATRAKDNPWPQYPRVFRVDYGHAEVEVLNGKDPREYCILTKEFVDDGNGKVKGVNTIRVEWTKNEKGQWSMKQVEGSEKFFPADLVLLAMGFLGPEKDLVSQLTVKQDPRSNIETPKGSYATSVPGVYAAGDCRRGQSLIVWGINEGRQAAREIDIALMGNTRLPVTGGMMVRSLETLESGALARAHDE</sequence>
<feature type="region of interest" description="Disordered" evidence="25">
    <location>
        <begin position="942"/>
        <end position="965"/>
    </location>
</feature>
<reference evidence="27" key="1">
    <citation type="submission" date="2020-05" db="EMBL/GenBank/DDBJ databases">
        <title>Phylogenomic resolution of chytrid fungi.</title>
        <authorList>
            <person name="Stajich J.E."/>
            <person name="Amses K."/>
            <person name="Simmons R."/>
            <person name="Seto K."/>
            <person name="Myers J."/>
            <person name="Bonds A."/>
            <person name="Quandt C.A."/>
            <person name="Barry K."/>
            <person name="Liu P."/>
            <person name="Grigoriev I."/>
            <person name="Longcore J.E."/>
            <person name="James T.Y."/>
        </authorList>
    </citation>
    <scope>NUCLEOTIDE SEQUENCE</scope>
    <source>
        <strain evidence="27">JEL0318</strain>
    </source>
</reference>
<dbReference type="GO" id="GO:0016639">
    <property type="term" value="F:oxidoreductase activity, acting on the CH-NH2 group of donors, NAD or NADP as acceptor"/>
    <property type="evidence" value="ECO:0007669"/>
    <property type="project" value="InterPro"/>
</dbReference>
<dbReference type="GO" id="GO:0019676">
    <property type="term" value="P:ammonia assimilation cycle"/>
    <property type="evidence" value="ECO:0007669"/>
    <property type="project" value="UniProtKB-ARBA"/>
</dbReference>
<comment type="catalytic activity">
    <reaction evidence="20">
        <text>2 L-glutamate + NAD(+) = L-glutamine + 2-oxoglutarate + NADH + H(+)</text>
        <dbReference type="Rhea" id="RHEA:13753"/>
        <dbReference type="ChEBI" id="CHEBI:15378"/>
        <dbReference type="ChEBI" id="CHEBI:16810"/>
        <dbReference type="ChEBI" id="CHEBI:29985"/>
        <dbReference type="ChEBI" id="CHEBI:57540"/>
        <dbReference type="ChEBI" id="CHEBI:57945"/>
        <dbReference type="ChEBI" id="CHEBI:58359"/>
        <dbReference type="EC" id="1.4.1.14"/>
    </reaction>
</comment>
<keyword evidence="18 24" id="KW-0003">3Fe-4S</keyword>
<dbReference type="Pfam" id="PF01645">
    <property type="entry name" value="Glu_synthase"/>
    <property type="match status" value="1"/>
</dbReference>
<keyword evidence="12" id="KW-0274">FAD</keyword>
<evidence type="ECO:0000256" key="15">
    <source>
        <dbReference type="ARBA" id="ARBA00023004"/>
    </source>
</evidence>
<comment type="pathway">
    <text evidence="3">Energy metabolism; nitrogen metabolism.</text>
</comment>
<evidence type="ECO:0000256" key="3">
    <source>
        <dbReference type="ARBA" id="ARBA00004802"/>
    </source>
</evidence>
<gene>
    <name evidence="27" type="primary">GLT1</name>
    <name evidence="27" type="ORF">HK097_008640</name>
</gene>
<dbReference type="PROSITE" id="PS51278">
    <property type="entry name" value="GATASE_TYPE_2"/>
    <property type="match status" value="1"/>
</dbReference>
<dbReference type="Pfam" id="PF04898">
    <property type="entry name" value="Glu_syn_central"/>
    <property type="match status" value="1"/>
</dbReference>
<dbReference type="InterPro" id="IPR036485">
    <property type="entry name" value="Glu_synth_asu_C_sf"/>
</dbReference>
<dbReference type="InterPro" id="IPR002932">
    <property type="entry name" value="Glu_synthdom"/>
</dbReference>
<evidence type="ECO:0000256" key="12">
    <source>
        <dbReference type="ARBA" id="ARBA00022827"/>
    </source>
</evidence>
<dbReference type="SUPFAM" id="SSF51395">
    <property type="entry name" value="FMN-linked oxidoreductases"/>
    <property type="match status" value="1"/>
</dbReference>
<dbReference type="FunFam" id="3.50.50.60:FF:000022">
    <property type="entry name" value="Glutamate synthase [NADH], amyloplastic"/>
    <property type="match status" value="1"/>
</dbReference>
<comment type="pathway">
    <text evidence="5">Amino-acid biosynthesis; L-glutamate biosynthesis via GLT pathway; L-glutamate from 2-oxoglutarate and L-glutamine (NAD(+) route): step 1/1.</text>
</comment>
<dbReference type="FunFam" id="3.60.20.10:FF:000001">
    <property type="entry name" value="Glutamate synthase, large subunit"/>
    <property type="match status" value="1"/>
</dbReference>
<evidence type="ECO:0000256" key="1">
    <source>
        <dbReference type="ARBA" id="ARBA00001917"/>
    </source>
</evidence>
<evidence type="ECO:0000256" key="5">
    <source>
        <dbReference type="ARBA" id="ARBA00004944"/>
    </source>
</evidence>
<evidence type="ECO:0000256" key="23">
    <source>
        <dbReference type="PIRSR" id="PIRSR000187-1"/>
    </source>
</evidence>
<evidence type="ECO:0000256" key="25">
    <source>
        <dbReference type="SAM" id="MobiDB-lite"/>
    </source>
</evidence>
<dbReference type="GO" id="GO:0005506">
    <property type="term" value="F:iron ion binding"/>
    <property type="evidence" value="ECO:0007669"/>
    <property type="project" value="InterPro"/>
</dbReference>
<feature type="compositionally biased region" description="Basic and acidic residues" evidence="25">
    <location>
        <begin position="953"/>
        <end position="965"/>
    </location>
</feature>
<keyword evidence="15" id="KW-0408">Iron</keyword>
<dbReference type="GO" id="GO:0016040">
    <property type="term" value="F:glutamate synthase (NADH) activity"/>
    <property type="evidence" value="ECO:0007669"/>
    <property type="project" value="UniProtKB-EC"/>
</dbReference>
<comment type="cofactor">
    <cofactor evidence="1">
        <name>FMN</name>
        <dbReference type="ChEBI" id="CHEBI:58210"/>
    </cofactor>
</comment>
<dbReference type="FunFam" id="3.40.50.720:FF:000113">
    <property type="entry name" value="Glutamate synthase [NADH], amyloplastic"/>
    <property type="match status" value="1"/>
</dbReference>
<dbReference type="PIRSF" id="PIRSF000187">
    <property type="entry name" value="GOGAT"/>
    <property type="match status" value="1"/>
</dbReference>
<evidence type="ECO:0000256" key="9">
    <source>
        <dbReference type="ARBA" id="ARBA00022630"/>
    </source>
</evidence>
<keyword evidence="17" id="KW-0314">Glutamate biosynthesis</keyword>
<dbReference type="FunFam" id="1.10.1060.10:FF:000006">
    <property type="entry name" value="Glutamate synthase (NADPH/NADH)"/>
    <property type="match status" value="1"/>
</dbReference>
<dbReference type="GO" id="GO:0010181">
    <property type="term" value="F:FMN binding"/>
    <property type="evidence" value="ECO:0007669"/>
    <property type="project" value="InterPro"/>
</dbReference>
<evidence type="ECO:0000256" key="6">
    <source>
        <dbReference type="ARBA" id="ARBA00009716"/>
    </source>
</evidence>
<feature type="active site" description="For GATase activity" evidence="23">
    <location>
        <position position="30"/>
    </location>
</feature>
<evidence type="ECO:0000256" key="13">
    <source>
        <dbReference type="ARBA" id="ARBA00022962"/>
    </source>
</evidence>
<feature type="binding site" evidence="24">
    <location>
        <position position="1166"/>
    </location>
    <ligand>
        <name>[3Fe-4S] cluster</name>
        <dbReference type="ChEBI" id="CHEBI:21137"/>
    </ligand>
</feature>
<keyword evidence="8" id="KW-0028">Amino-acid biosynthesis</keyword>
<dbReference type="SUPFAM" id="SSF51971">
    <property type="entry name" value="Nucleotide-binding domain"/>
    <property type="match status" value="2"/>
</dbReference>
<keyword evidence="10" id="KW-0288">FMN</keyword>
<dbReference type="CDD" id="cd00713">
    <property type="entry name" value="GltS"/>
    <property type="match status" value="1"/>
</dbReference>
<evidence type="ECO:0000313" key="27">
    <source>
        <dbReference type="EMBL" id="KAJ3050395.1"/>
    </source>
</evidence>
<dbReference type="SUPFAM" id="SSF69336">
    <property type="entry name" value="Alpha subunit of glutamate synthase, C-terminal domain"/>
    <property type="match status" value="1"/>
</dbReference>
<comment type="pathway">
    <text evidence="4">Nitrogen metabolism.</text>
</comment>
<evidence type="ECO:0000256" key="7">
    <source>
        <dbReference type="ARBA" id="ARBA00011233"/>
    </source>
</evidence>
<feature type="binding site" evidence="24">
    <location>
        <position position="1172"/>
    </location>
    <ligand>
        <name>[3Fe-4S] cluster</name>
        <dbReference type="ChEBI" id="CHEBI:21137"/>
    </ligand>
</feature>
<dbReference type="FunFam" id="3.20.20.70:FF:000031">
    <property type="entry name" value="Glutamate synthase 1 [NADH]"/>
    <property type="match status" value="1"/>
</dbReference>
<dbReference type="GO" id="GO:0051538">
    <property type="term" value="F:3 iron, 4 sulfur cluster binding"/>
    <property type="evidence" value="ECO:0007669"/>
    <property type="project" value="UniProtKB-KW"/>
</dbReference>
<dbReference type="Gene3D" id="3.40.50.720">
    <property type="entry name" value="NAD(P)-binding Rossmann-like Domain"/>
    <property type="match status" value="1"/>
</dbReference>
<dbReference type="InterPro" id="IPR006005">
    <property type="entry name" value="Glut_synth_ssu1"/>
</dbReference>
<dbReference type="FunFam" id="2.160.20.60:FF:000001">
    <property type="entry name" value="Glutamate synthase, large subunit"/>
    <property type="match status" value="1"/>
</dbReference>
<feature type="domain" description="Glutamine amidotransferase type-2" evidence="26">
    <location>
        <begin position="30"/>
        <end position="444"/>
    </location>
</feature>
<evidence type="ECO:0000256" key="10">
    <source>
        <dbReference type="ARBA" id="ARBA00022643"/>
    </source>
</evidence>
<dbReference type="Pfam" id="PF07992">
    <property type="entry name" value="Pyr_redox_2"/>
    <property type="match status" value="1"/>
</dbReference>
<keyword evidence="14" id="KW-0560">Oxidoreductase</keyword>
<keyword evidence="11" id="KW-0479">Metal-binding</keyword>
<evidence type="ECO:0000256" key="14">
    <source>
        <dbReference type="ARBA" id="ARBA00023002"/>
    </source>
</evidence>
<keyword evidence="13" id="KW-0315">Glutamine amidotransferase</keyword>
<comment type="similarity">
    <text evidence="6">Belongs to the glutamate synthase family.</text>
</comment>
<dbReference type="EMBL" id="JADGJD010000518">
    <property type="protein sequence ID" value="KAJ3050395.1"/>
    <property type="molecule type" value="Genomic_DNA"/>
</dbReference>
<dbReference type="Gene3D" id="3.20.20.70">
    <property type="entry name" value="Aldolase class I"/>
    <property type="match status" value="2"/>
</dbReference>
<comment type="function">
    <text evidence="21">Forms L-glutamate from L-glutamine and 2-oxoglutarate. Represents an alternative pathway to L-glutamate dehydrogenase for the biosynthesis of L-glutamate. Participates with glutamine synthetase in ammonia assimilation processes. The enzyme is specific for NADH, L-glutamine and 2-oxoglutarate.</text>
</comment>
<dbReference type="NCBIfam" id="NF008730">
    <property type="entry name" value="PRK11750.1"/>
    <property type="match status" value="1"/>
</dbReference>
<dbReference type="Gene3D" id="2.160.20.60">
    <property type="entry name" value="Glutamate synthase, alpha subunit, C-terminal domain"/>
    <property type="match status" value="1"/>
</dbReference>
<evidence type="ECO:0000256" key="11">
    <source>
        <dbReference type="ARBA" id="ARBA00022723"/>
    </source>
</evidence>
<name>A0AAD5SI43_9FUNG</name>
<feature type="binding site" evidence="24">
    <location>
        <position position="1177"/>
    </location>
    <ligand>
        <name>[3Fe-4S] cluster</name>
        <dbReference type="ChEBI" id="CHEBI:21137"/>
    </ligand>
</feature>
<dbReference type="Pfam" id="PF01493">
    <property type="entry name" value="GXGXG"/>
    <property type="match status" value="1"/>
</dbReference>
<evidence type="ECO:0000313" key="28">
    <source>
        <dbReference type="Proteomes" id="UP001212841"/>
    </source>
</evidence>
<evidence type="ECO:0000256" key="8">
    <source>
        <dbReference type="ARBA" id="ARBA00022605"/>
    </source>
</evidence>
<dbReference type="Gene3D" id="1.10.1060.10">
    <property type="entry name" value="Alpha-helical ferredoxin"/>
    <property type="match status" value="1"/>
</dbReference>
<dbReference type="GO" id="GO:0006537">
    <property type="term" value="P:glutamate biosynthetic process"/>
    <property type="evidence" value="ECO:0007669"/>
    <property type="project" value="UniProtKB-KW"/>
</dbReference>
<dbReference type="InterPro" id="IPR029055">
    <property type="entry name" value="Ntn_hydrolases_N"/>
</dbReference>
<dbReference type="SUPFAM" id="SSF56235">
    <property type="entry name" value="N-terminal nucleophile aminohydrolases (Ntn hydrolases)"/>
    <property type="match status" value="1"/>
</dbReference>
<comment type="cofactor">
    <cofactor evidence="24">
        <name>[3Fe-4S] cluster</name>
        <dbReference type="ChEBI" id="CHEBI:21137"/>
    </cofactor>
    <text evidence="24">Binds 1 [3Fe-4S] cluster.</text>
</comment>
<dbReference type="Proteomes" id="UP001212841">
    <property type="component" value="Unassembled WGS sequence"/>
</dbReference>
<dbReference type="InterPro" id="IPR012220">
    <property type="entry name" value="Glu_synth_euk"/>
</dbReference>
<comment type="subunit">
    <text evidence="7">Homotrimer.</text>
</comment>
<dbReference type="PANTHER" id="PTHR43100">
    <property type="entry name" value="GLUTAMATE SYNTHASE [NADPH] SMALL CHAIN"/>
    <property type="match status" value="1"/>
</dbReference>
<dbReference type="Gene3D" id="3.60.20.10">
    <property type="entry name" value="Glutamine Phosphoribosylpyrophosphate, subunit 1, domain 1"/>
    <property type="match status" value="1"/>
</dbReference>
<evidence type="ECO:0000256" key="20">
    <source>
        <dbReference type="ARBA" id="ARBA00048867"/>
    </source>
</evidence>
<dbReference type="Pfam" id="PF00310">
    <property type="entry name" value="GATase_2"/>
    <property type="match status" value="1"/>
</dbReference>
<dbReference type="EC" id="1.4.1.14" evidence="19"/>
<evidence type="ECO:0000256" key="2">
    <source>
        <dbReference type="ARBA" id="ARBA00001974"/>
    </source>
</evidence>
<accession>A0AAD5SI43</accession>
<dbReference type="CDD" id="cd02808">
    <property type="entry name" value="GltS_FMN"/>
    <property type="match status" value="1"/>
</dbReference>
<evidence type="ECO:0000256" key="16">
    <source>
        <dbReference type="ARBA" id="ARBA00023014"/>
    </source>
</evidence>
<dbReference type="InterPro" id="IPR006982">
    <property type="entry name" value="Glu_synth_centr_N"/>
</dbReference>
<dbReference type="GO" id="GO:0050660">
    <property type="term" value="F:flavin adenine dinucleotide binding"/>
    <property type="evidence" value="ECO:0007669"/>
    <property type="project" value="InterPro"/>
</dbReference>
<dbReference type="PRINTS" id="PR00419">
    <property type="entry name" value="ADXRDTASE"/>
</dbReference>
<dbReference type="NCBIfam" id="TIGR01317">
    <property type="entry name" value="GOGAT_sm_gam"/>
    <property type="match status" value="1"/>
</dbReference>
<dbReference type="InterPro" id="IPR023753">
    <property type="entry name" value="FAD/NAD-binding_dom"/>
</dbReference>
<dbReference type="Gene3D" id="3.50.50.60">
    <property type="entry name" value="FAD/NAD(P)-binding domain"/>
    <property type="match status" value="1"/>
</dbReference>
<dbReference type="InterPro" id="IPR013785">
    <property type="entry name" value="Aldolase_TIM"/>
</dbReference>
<dbReference type="CDD" id="cd00982">
    <property type="entry name" value="gltB_C"/>
    <property type="match status" value="1"/>
</dbReference>
<keyword evidence="9" id="KW-0285">Flavoprotein</keyword>
<dbReference type="InterPro" id="IPR002489">
    <property type="entry name" value="Glu_synth_asu_C"/>
</dbReference>
<keyword evidence="16 24" id="KW-0411">Iron-sulfur</keyword>
<comment type="cofactor">
    <cofactor evidence="2">
        <name>FAD</name>
        <dbReference type="ChEBI" id="CHEBI:57692"/>
    </cofactor>
</comment>
<dbReference type="SUPFAM" id="SSF46548">
    <property type="entry name" value="alpha-helical ferredoxin"/>
    <property type="match status" value="1"/>
</dbReference>
<dbReference type="InterPro" id="IPR036188">
    <property type="entry name" value="FAD/NAD-bd_sf"/>
</dbReference>
<protein>
    <recommendedName>
        <fullName evidence="22">Glutamate synthase [NADH]</fullName>
        <ecNumber evidence="19">1.4.1.14</ecNumber>
    </recommendedName>
</protein>
<dbReference type="InterPro" id="IPR051394">
    <property type="entry name" value="Glutamate_Synthase"/>
</dbReference>
<dbReference type="Pfam" id="PF14691">
    <property type="entry name" value="Fer4_20"/>
    <property type="match status" value="1"/>
</dbReference>
<dbReference type="PANTHER" id="PTHR43100:SF1">
    <property type="entry name" value="GLUTAMATE SYNTHASE [NADPH] SMALL CHAIN"/>
    <property type="match status" value="1"/>
</dbReference>
<evidence type="ECO:0000256" key="22">
    <source>
        <dbReference type="ARBA" id="ARBA00068518"/>
    </source>
</evidence>